<dbReference type="AlphaFoldDB" id="A0A3N6N194"/>
<name>A0A3N6N194_NATCH</name>
<keyword evidence="2" id="KW-1185">Reference proteome</keyword>
<proteinExistence type="predicted"/>
<accession>A0A3N6N194</accession>
<evidence type="ECO:0000313" key="2">
    <source>
        <dbReference type="Proteomes" id="UP000281431"/>
    </source>
</evidence>
<dbReference type="Proteomes" id="UP000281431">
    <property type="component" value="Unassembled WGS sequence"/>
</dbReference>
<dbReference type="OrthoDB" id="213677at2157"/>
<dbReference type="EMBL" id="REFZ01000004">
    <property type="protein sequence ID" value="RQH01277.1"/>
    <property type="molecule type" value="Genomic_DNA"/>
</dbReference>
<evidence type="ECO:0000313" key="1">
    <source>
        <dbReference type="EMBL" id="RQH01277.1"/>
    </source>
</evidence>
<gene>
    <name evidence="1" type="ORF">EA472_07430</name>
</gene>
<reference evidence="1 2" key="1">
    <citation type="submission" date="2018-10" db="EMBL/GenBank/DDBJ databases">
        <title>Natrarchaeobius chitinivorans gen. nov., sp. nov., and Natrarchaeobius haloalkaliphilus sp. nov., alkaliphilic, chitin-utilizing haloarchaea from hypersaline alkaline lakes.</title>
        <authorList>
            <person name="Sorokin D.Y."/>
            <person name="Elcheninov A.G."/>
            <person name="Kostrikina N.A."/>
            <person name="Bale N.J."/>
            <person name="Sinninghe Damste J.S."/>
            <person name="Khijniak T.V."/>
            <person name="Kublanov I.V."/>
            <person name="Toshchakov S.V."/>
        </authorList>
    </citation>
    <scope>NUCLEOTIDE SEQUENCE [LARGE SCALE GENOMIC DNA]</scope>
    <source>
        <strain evidence="1 2">AArcht7</strain>
    </source>
</reference>
<sequence>MRIREWQDVLEDVTERNVDPEGWRAVAGDRSSGVGEDMYLAHPRAGVFVLKTYAKNPFEVRGVGTQVARNLDDEIGSFLPERDSGGRFAVQSPPEDADHAETVAKRLETVVETHADAPTTPQDFFDDVMDALESPAFGPMDYDQYDRPDELEELSDRFEETEELLNAELDDLIETDEVDRGFM</sequence>
<organism evidence="1 2">
    <name type="scientific">Natrarchaeobius chitinivorans</name>
    <dbReference type="NCBI Taxonomy" id="1679083"/>
    <lineage>
        <taxon>Archaea</taxon>
        <taxon>Methanobacteriati</taxon>
        <taxon>Methanobacteriota</taxon>
        <taxon>Stenosarchaea group</taxon>
        <taxon>Halobacteria</taxon>
        <taxon>Halobacteriales</taxon>
        <taxon>Natrialbaceae</taxon>
        <taxon>Natrarchaeobius</taxon>
    </lineage>
</organism>
<protein>
    <submittedName>
        <fullName evidence="1">Uncharacterized protein</fullName>
    </submittedName>
</protein>
<comment type="caution">
    <text evidence="1">The sequence shown here is derived from an EMBL/GenBank/DDBJ whole genome shotgun (WGS) entry which is preliminary data.</text>
</comment>